<dbReference type="EMBL" id="MU001687">
    <property type="protein sequence ID" value="KAF2455416.1"/>
    <property type="molecule type" value="Genomic_DNA"/>
</dbReference>
<feature type="region of interest" description="Disordered" evidence="1">
    <location>
        <begin position="365"/>
        <end position="414"/>
    </location>
</feature>
<feature type="compositionally biased region" description="Basic and acidic residues" evidence="1">
    <location>
        <begin position="396"/>
        <end position="414"/>
    </location>
</feature>
<evidence type="ECO:0008006" key="4">
    <source>
        <dbReference type="Google" id="ProtNLM"/>
    </source>
</evidence>
<feature type="region of interest" description="Disordered" evidence="1">
    <location>
        <begin position="1"/>
        <end position="25"/>
    </location>
</feature>
<dbReference type="Gene3D" id="3.30.710.10">
    <property type="entry name" value="Potassium Channel Kv1.1, Chain A"/>
    <property type="match status" value="1"/>
</dbReference>
<dbReference type="AlphaFoldDB" id="A0A6A6NUM2"/>
<dbReference type="OrthoDB" id="3944762at2759"/>
<dbReference type="InterPro" id="IPR011333">
    <property type="entry name" value="SKP1/BTB/POZ_sf"/>
</dbReference>
<feature type="compositionally biased region" description="Acidic residues" evidence="1">
    <location>
        <begin position="380"/>
        <end position="395"/>
    </location>
</feature>
<name>A0A6A6NUM2_9PEZI</name>
<proteinExistence type="predicted"/>
<evidence type="ECO:0000313" key="2">
    <source>
        <dbReference type="EMBL" id="KAF2455416.1"/>
    </source>
</evidence>
<organism evidence="2 3">
    <name type="scientific">Lineolata rhizophorae</name>
    <dbReference type="NCBI Taxonomy" id="578093"/>
    <lineage>
        <taxon>Eukaryota</taxon>
        <taxon>Fungi</taxon>
        <taxon>Dikarya</taxon>
        <taxon>Ascomycota</taxon>
        <taxon>Pezizomycotina</taxon>
        <taxon>Dothideomycetes</taxon>
        <taxon>Dothideomycetes incertae sedis</taxon>
        <taxon>Lineolatales</taxon>
        <taxon>Lineolataceae</taxon>
        <taxon>Lineolata</taxon>
    </lineage>
</organism>
<protein>
    <recommendedName>
        <fullName evidence="4">BTB domain-containing protein</fullName>
    </recommendedName>
</protein>
<dbReference type="Proteomes" id="UP000799766">
    <property type="component" value="Unassembled WGS sequence"/>
</dbReference>
<reference evidence="2" key="1">
    <citation type="journal article" date="2020" name="Stud. Mycol.">
        <title>101 Dothideomycetes genomes: a test case for predicting lifestyles and emergence of pathogens.</title>
        <authorList>
            <person name="Haridas S."/>
            <person name="Albert R."/>
            <person name="Binder M."/>
            <person name="Bloem J."/>
            <person name="Labutti K."/>
            <person name="Salamov A."/>
            <person name="Andreopoulos B."/>
            <person name="Baker S."/>
            <person name="Barry K."/>
            <person name="Bills G."/>
            <person name="Bluhm B."/>
            <person name="Cannon C."/>
            <person name="Castanera R."/>
            <person name="Culley D."/>
            <person name="Daum C."/>
            <person name="Ezra D."/>
            <person name="Gonzalez J."/>
            <person name="Henrissat B."/>
            <person name="Kuo A."/>
            <person name="Liang C."/>
            <person name="Lipzen A."/>
            <person name="Lutzoni F."/>
            <person name="Magnuson J."/>
            <person name="Mondo S."/>
            <person name="Nolan M."/>
            <person name="Ohm R."/>
            <person name="Pangilinan J."/>
            <person name="Park H.-J."/>
            <person name="Ramirez L."/>
            <person name="Alfaro M."/>
            <person name="Sun H."/>
            <person name="Tritt A."/>
            <person name="Yoshinaga Y."/>
            <person name="Zwiers L.-H."/>
            <person name="Turgeon B."/>
            <person name="Goodwin S."/>
            <person name="Spatafora J."/>
            <person name="Crous P."/>
            <person name="Grigoriev I."/>
        </authorList>
    </citation>
    <scope>NUCLEOTIDE SEQUENCE</scope>
    <source>
        <strain evidence="2">ATCC 16933</strain>
    </source>
</reference>
<gene>
    <name evidence="2" type="ORF">BDY21DRAFT_75818</name>
</gene>
<evidence type="ECO:0000313" key="3">
    <source>
        <dbReference type="Proteomes" id="UP000799766"/>
    </source>
</evidence>
<keyword evidence="3" id="KW-1185">Reference proteome</keyword>
<accession>A0A6A6NUM2</accession>
<sequence>MPPEDTPMRSASADSREEDSESAESDAATELLHVFDAEGDITLFVGRDKVHEFRMCSSWLASASETWADMVDSAMATDSQSIQLPDDDPLALKLMLQIVHFQFSRLTKFITLQELYSIAMLSQKYRVRELFKPFVENWIRQLARERLDADQTEWILISYEFGASDIFLQWMDHLARNAEKDEDGCVIYRGRKLAELFPGDQLAMKTEEITHLRTSFLRSLIEICQKGLTGSHCLAKGSPYKEQCDALKSGYLFNGLKDIEQWPFDPSTIRMSPYELKNTLLGFHSRHLPLELVASDDGCLEGRSAAAGDEDYLEDHSECGVAGWKHEVAALQLANLGGQAPEDNVFTSPMMLQLGFYPRDFDNIDSGSEADDSYSNYTFDEPEEEFVENNFEEDYDRNGTEGAKARKESGGNAK</sequence>
<evidence type="ECO:0000256" key="1">
    <source>
        <dbReference type="SAM" id="MobiDB-lite"/>
    </source>
</evidence>